<evidence type="ECO:0000259" key="2">
    <source>
        <dbReference type="PROSITE" id="PS50112"/>
    </source>
</evidence>
<sequence>MADDKNKKYPFLDADTDESMNASNGHASDDTVNDTELHFEDDQLGEKLRHQDKDTLDQTDFGVIKVDDEGIVEFFNQWESDLSGVKKEEAEGRNFFTQVAPCTNNRLFRGRFKKGVRRGELDESFTYTYTYKMRPTLVEVHMYRDEESNNWIIVQKF</sequence>
<proteinExistence type="predicted"/>
<organism evidence="3 4">
    <name type="scientific">Longibacter salinarum</name>
    <dbReference type="NCBI Taxonomy" id="1850348"/>
    <lineage>
        <taxon>Bacteria</taxon>
        <taxon>Pseudomonadati</taxon>
        <taxon>Rhodothermota</taxon>
        <taxon>Rhodothermia</taxon>
        <taxon>Rhodothermales</taxon>
        <taxon>Salisaetaceae</taxon>
        <taxon>Longibacter</taxon>
    </lineage>
</organism>
<name>A0A2A8D0U1_9BACT</name>
<feature type="region of interest" description="Disordered" evidence="1">
    <location>
        <begin position="1"/>
        <end position="37"/>
    </location>
</feature>
<dbReference type="Proteomes" id="UP000220102">
    <property type="component" value="Unassembled WGS sequence"/>
</dbReference>
<evidence type="ECO:0000256" key="1">
    <source>
        <dbReference type="SAM" id="MobiDB-lite"/>
    </source>
</evidence>
<dbReference type="CDD" id="cd00130">
    <property type="entry name" value="PAS"/>
    <property type="match status" value="1"/>
</dbReference>
<feature type="domain" description="PAS" evidence="2">
    <location>
        <begin position="56"/>
        <end position="119"/>
    </location>
</feature>
<dbReference type="OrthoDB" id="8564681at2"/>
<comment type="caution">
    <text evidence="3">The sequence shown here is derived from an EMBL/GenBank/DDBJ whole genome shotgun (WGS) entry which is preliminary data.</text>
</comment>
<gene>
    <name evidence="3" type="ORF">CRI94_06055</name>
</gene>
<dbReference type="Pfam" id="PF00989">
    <property type="entry name" value="PAS"/>
    <property type="match status" value="1"/>
</dbReference>
<dbReference type="InterPro" id="IPR035965">
    <property type="entry name" value="PAS-like_dom_sf"/>
</dbReference>
<dbReference type="InterPro" id="IPR013767">
    <property type="entry name" value="PAS_fold"/>
</dbReference>
<dbReference type="PROSITE" id="PS50112">
    <property type="entry name" value="PAS"/>
    <property type="match status" value="1"/>
</dbReference>
<dbReference type="InterPro" id="IPR000014">
    <property type="entry name" value="PAS"/>
</dbReference>
<dbReference type="GO" id="GO:0006355">
    <property type="term" value="P:regulation of DNA-templated transcription"/>
    <property type="evidence" value="ECO:0007669"/>
    <property type="project" value="InterPro"/>
</dbReference>
<dbReference type="SUPFAM" id="SSF55785">
    <property type="entry name" value="PYP-like sensor domain (PAS domain)"/>
    <property type="match status" value="1"/>
</dbReference>
<keyword evidence="4" id="KW-1185">Reference proteome</keyword>
<protein>
    <submittedName>
        <fullName evidence="3">Phosphonate transporter</fullName>
    </submittedName>
</protein>
<evidence type="ECO:0000313" key="4">
    <source>
        <dbReference type="Proteomes" id="UP000220102"/>
    </source>
</evidence>
<dbReference type="Gene3D" id="3.30.450.20">
    <property type="entry name" value="PAS domain"/>
    <property type="match status" value="1"/>
</dbReference>
<dbReference type="RefSeq" id="WP_098074756.1">
    <property type="nucleotide sequence ID" value="NZ_PDEQ01000002.1"/>
</dbReference>
<dbReference type="EMBL" id="PDEQ01000002">
    <property type="protein sequence ID" value="PEN14582.1"/>
    <property type="molecule type" value="Genomic_DNA"/>
</dbReference>
<reference evidence="3 4" key="1">
    <citation type="submission" date="2017-10" db="EMBL/GenBank/DDBJ databases">
        <title>Draft genome of Longibacter Salinarum.</title>
        <authorList>
            <person name="Goh K.M."/>
            <person name="Shamsir M.S."/>
            <person name="Lim S.W."/>
        </authorList>
    </citation>
    <scope>NUCLEOTIDE SEQUENCE [LARGE SCALE GENOMIC DNA]</scope>
    <source>
        <strain evidence="3 4">KCTC 52045</strain>
    </source>
</reference>
<dbReference type="AlphaFoldDB" id="A0A2A8D0U1"/>
<accession>A0A2A8D0U1</accession>
<evidence type="ECO:0000313" key="3">
    <source>
        <dbReference type="EMBL" id="PEN14582.1"/>
    </source>
</evidence>